<dbReference type="Pfam" id="PF23263">
    <property type="entry name" value="C8-3_MUC4"/>
    <property type="match status" value="1"/>
</dbReference>
<dbReference type="Gene3D" id="2.10.70.10">
    <property type="entry name" value="Complement Module, domain 1"/>
    <property type="match status" value="1"/>
</dbReference>
<feature type="transmembrane region" description="Helical" evidence="10">
    <location>
        <begin position="1486"/>
        <end position="1506"/>
    </location>
</feature>
<dbReference type="Proteomes" id="UP000198287">
    <property type="component" value="Unassembled WGS sequence"/>
</dbReference>
<comment type="caution">
    <text evidence="16">The sequence shown here is derived from an EMBL/GenBank/DDBJ whole genome shotgun (WGS) entry which is preliminary data.</text>
</comment>
<dbReference type="EMBL" id="LNIX01000051">
    <property type="protein sequence ID" value="OXA37908.1"/>
    <property type="molecule type" value="Genomic_DNA"/>
</dbReference>
<evidence type="ECO:0000256" key="2">
    <source>
        <dbReference type="ARBA" id="ARBA00010663"/>
    </source>
</evidence>
<accession>A0A226CZD8</accession>
<proteinExistence type="inferred from homology"/>
<feature type="domain" description="VWFD" evidence="15">
    <location>
        <begin position="808"/>
        <end position="1016"/>
    </location>
</feature>
<dbReference type="InterPro" id="IPR005533">
    <property type="entry name" value="AMOP_dom"/>
</dbReference>
<dbReference type="SMART" id="SM00539">
    <property type="entry name" value="NIDO"/>
    <property type="match status" value="1"/>
</dbReference>
<feature type="transmembrane region" description="Helical" evidence="10">
    <location>
        <begin position="1456"/>
        <end position="1479"/>
    </location>
</feature>
<protein>
    <submittedName>
        <fullName evidence="16">Protein mesh</fullName>
    </submittedName>
</protein>
<dbReference type="GO" id="GO:0007160">
    <property type="term" value="P:cell-matrix adhesion"/>
    <property type="evidence" value="ECO:0007669"/>
    <property type="project" value="InterPro"/>
</dbReference>
<dbReference type="InterPro" id="IPR001846">
    <property type="entry name" value="VWF_type-D"/>
</dbReference>
<feature type="transmembrane region" description="Helical" evidence="10">
    <location>
        <begin position="1423"/>
        <end position="1444"/>
    </location>
</feature>
<dbReference type="GO" id="GO:0016020">
    <property type="term" value="C:membrane"/>
    <property type="evidence" value="ECO:0007669"/>
    <property type="project" value="UniProtKB-SubCell"/>
</dbReference>
<dbReference type="Pfam" id="PF03782">
    <property type="entry name" value="AMOP"/>
    <property type="match status" value="1"/>
</dbReference>
<sequence length="1664" mass="187927">MEEYEVNLEKLQTFTFGRFPHCGLMDCGHGDHMWTCGHGDHNVDVDVWKVVIGTTMWMWTCGKWSLEPQCGCGRVESGHWDHNVDVDVWKVVIGTTMWMWTCGKWSWGLQCGCGRVESGHGDHNVDVDVWNVVFENVHLNFRSYFSWLWATTTRPPYYYHPGAKVDPPIHTPYVLTSDRLIRIRSELLYPFQDTGSYRNIGSYLRKLHNNQTEFVFGVLYFDLPFFGKKFDYISLVSLHGHLSFSSAESSPTYRFVFPNPEYPKELDPAMVAPLYSEYEIGPHPPSDGKKAGVYLQVERDLGRRTDQVGVEWRERARWDVQEGIIGAESFQPEHVIVATWKNVYFVGGSTQGDDMTTTFQAVIVTDEVRTYVIYNYDHIGTTPLQEIGGQRTAFVGFNAGNGSAAFEYAQTDTIRNLLTSGNVNGFPGRYIFRVDEAILPGQCAGNDSLEEDKRRLFVAPESGNMLGGTIVNVTGPCFNSSQEYYCRFRDKKVKAVVINGNRASCVMPQIFAAGYIRVSFGAEVNGTATKGAEWRARFFVESPTRSPELVRFPKSDIKKKKLSTITWDYKNLTENRDTLEAIPNSGSYEVQNTSKFKKSGEELFDKARVALVSVRFANLSEGHLNPILWSHPVPLVLFQGNIEIIQTNATCQEWLARERHRPNFTLQLPICTCTLTQALSDVGRFLPDPGCDKDARYSNCELNQNVKHCVISAIPTESGAGQQCCYDIFGDLLLSYDYVWGGKPRRSHADGAHPFNETYKVPALSHYLHHVAPFYSCCVWNSERSPGCYDFLEEVRVSQNCVGYEPPGLATVFGSLHFYTFDGVAFTFNPKGEFVLLKSNFSQLEIQGRFEQPAPREDGKAVNSTKLTVIAAREGNSATVEVRLRPEEARWRYKLDVLVNGEKVFFDRDPQKVQHFPGVTVYTPTYVRNQSVVIVMFKSGAGVEVVENKGHTAARVYLPTSFKNSTTGLFGKWDNLWQGEFPLRDGTEVATEISYDLEQFNQNFGTHWKVSENESLFSYPPHRSSRNYSDAEFIPVSTLEVSKILQGKGGRTNLTVVMVSDYCRDSYQCKFDYAVTGSREAGWFTKVYQWQYNDIRNNGLKPVVSCGWLPTPRNGSKNTFHFTPGTMVWFSCDPGYYLLGAMRRYCSSRGEWTYPGNPFPPRFDPERDYTENGTKGVTRCVGQSSPLRKPRSSKGVQFCHSHEEDHLETQMAELSPCARIPLIIFLTLISIFAILGNGLVLLAWLFYKPVRKPQNSYLLSLAGVDLLVGLFLAPTMIGELGWHPWPWGREWCQIYLLGDWLLTMSSVLHLIAISMDRYHVIFDTLTYTRRRTFPFFARRICFLWAVTLWLIAPLMRDWGGMGDRSVQIGMCLSNISRELSVHVAFGSFVVPVALLRGTSVIIGKTVEDEESSLRRSRRASKMLGLIIGAYVVTWLPFTVEYVILGFIPEGDRPDPLISAATVAICYSNSACSPCIYAYCNPDFRRGFVKVVLEVVILAISGGWRLIQAQLGGLMWSKIFTFSLHDPTLTSCFVGGGIDVNKEIATYSTCNGKSVVFPPETVTKGVLAAANCLMVEDEFYAKLCVYRNMDGPMNGNKLNKAWMKKEGRKTSMGDEDAKDKIIAGVDKCLKDDADMIEVDGKCPAFQKVYDCMLRNYEVICKGKKE</sequence>
<feature type="domain" description="NIDO" evidence="14">
    <location>
        <begin position="273"/>
        <end position="437"/>
    </location>
</feature>
<comment type="subcellular location">
    <subcellularLocation>
        <location evidence="1">Membrane</location>
    </subcellularLocation>
</comment>
<keyword evidence="17" id="KW-1185">Reference proteome</keyword>
<evidence type="ECO:0000256" key="8">
    <source>
        <dbReference type="RuleBase" id="RU000688"/>
    </source>
</evidence>
<feature type="transmembrane region" description="Helical" evidence="10">
    <location>
        <begin position="1297"/>
        <end position="1315"/>
    </location>
</feature>
<feature type="region of interest" description="Disordered" evidence="9">
    <location>
        <begin position="1174"/>
        <end position="1194"/>
    </location>
</feature>
<comment type="similarity">
    <text evidence="2 8">Belongs to the G-protein coupled receptor 1 family.</text>
</comment>
<dbReference type="CDD" id="cd14967">
    <property type="entry name" value="7tmA_amine_R-like"/>
    <property type="match status" value="1"/>
</dbReference>
<evidence type="ECO:0000256" key="3">
    <source>
        <dbReference type="ARBA" id="ARBA00022692"/>
    </source>
</evidence>
<feature type="compositionally biased region" description="Polar residues" evidence="9">
    <location>
        <begin position="1174"/>
        <end position="1186"/>
    </location>
</feature>
<dbReference type="InterPro" id="IPR017452">
    <property type="entry name" value="GPCR_Rhodpsn_7TM"/>
</dbReference>
<evidence type="ECO:0000259" key="12">
    <source>
        <dbReference type="PROSITE" id="PS50856"/>
    </source>
</evidence>
<dbReference type="GO" id="GO:0004930">
    <property type="term" value="F:G protein-coupled receptor activity"/>
    <property type="evidence" value="ECO:0007669"/>
    <property type="project" value="UniProtKB-KW"/>
</dbReference>
<feature type="transmembrane region" description="Helical" evidence="10">
    <location>
        <begin position="1220"/>
        <end position="1245"/>
    </location>
</feature>
<dbReference type="SMART" id="SM00032">
    <property type="entry name" value="CCP"/>
    <property type="match status" value="1"/>
</dbReference>
<dbReference type="PANTHER" id="PTHR13802:SF52">
    <property type="entry name" value="MUCIN-4"/>
    <property type="match status" value="1"/>
</dbReference>
<evidence type="ECO:0000259" key="14">
    <source>
        <dbReference type="PROSITE" id="PS51220"/>
    </source>
</evidence>
<dbReference type="Pfam" id="PF00001">
    <property type="entry name" value="7tm_1"/>
    <property type="match status" value="1"/>
</dbReference>
<comment type="caution">
    <text evidence="7">Lacks conserved residue(s) required for the propagation of feature annotation.</text>
</comment>
<evidence type="ECO:0000259" key="11">
    <source>
        <dbReference type="PROSITE" id="PS50262"/>
    </source>
</evidence>
<keyword evidence="8" id="KW-0807">Transducer</keyword>
<evidence type="ECO:0000256" key="6">
    <source>
        <dbReference type="ARBA" id="ARBA00023157"/>
    </source>
</evidence>
<dbReference type="OrthoDB" id="10044919at2759"/>
<name>A0A226CZD8_FOLCA</name>
<evidence type="ECO:0000256" key="7">
    <source>
        <dbReference type="PROSITE-ProRule" id="PRU00302"/>
    </source>
</evidence>
<dbReference type="PRINTS" id="PR00237">
    <property type="entry name" value="GPCRRHODOPSN"/>
</dbReference>
<keyword evidence="8" id="KW-0675">Receptor</keyword>
<dbReference type="SUPFAM" id="SSF81321">
    <property type="entry name" value="Family A G protein-coupled receptor-like"/>
    <property type="match status" value="1"/>
</dbReference>
<evidence type="ECO:0000313" key="17">
    <source>
        <dbReference type="Proteomes" id="UP000198287"/>
    </source>
</evidence>
<feature type="domain" description="AMOP" evidence="12">
    <location>
        <begin position="643"/>
        <end position="795"/>
    </location>
</feature>
<dbReference type="InterPro" id="IPR057018">
    <property type="entry name" value="F54D1_6-like_Ig-like"/>
</dbReference>
<keyword evidence="4 10" id="KW-1133">Transmembrane helix</keyword>
<dbReference type="InterPro" id="IPR003886">
    <property type="entry name" value="NIDO_dom"/>
</dbReference>
<dbReference type="PROSITE" id="PS50262">
    <property type="entry name" value="G_PROTEIN_RECEP_F1_2"/>
    <property type="match status" value="1"/>
</dbReference>
<feature type="transmembrane region" description="Helical" evidence="10">
    <location>
        <begin position="1336"/>
        <end position="1355"/>
    </location>
</feature>
<dbReference type="SUPFAM" id="SSF57535">
    <property type="entry name" value="Complement control module/SCR domain"/>
    <property type="match status" value="1"/>
</dbReference>
<evidence type="ECO:0000256" key="5">
    <source>
        <dbReference type="ARBA" id="ARBA00023136"/>
    </source>
</evidence>
<dbReference type="InterPro" id="IPR000276">
    <property type="entry name" value="GPCR_Rhodpsn"/>
</dbReference>
<gene>
    <name evidence="16" type="ORF">Fcan01_27313</name>
</gene>
<feature type="transmembrane region" description="Helical" evidence="10">
    <location>
        <begin position="1379"/>
        <end position="1402"/>
    </location>
</feature>
<reference evidence="16 17" key="1">
    <citation type="submission" date="2015-12" db="EMBL/GenBank/DDBJ databases">
        <title>The genome of Folsomia candida.</title>
        <authorList>
            <person name="Faddeeva A."/>
            <person name="Derks M.F."/>
            <person name="Anvar Y."/>
            <person name="Smit S."/>
            <person name="Van Straalen N."/>
            <person name="Roelofs D."/>
        </authorList>
    </citation>
    <scope>NUCLEOTIDE SEQUENCE [LARGE SCALE GENOMIC DNA]</scope>
    <source>
        <strain evidence="16 17">VU population</strain>
        <tissue evidence="16">Whole body</tissue>
    </source>
</reference>
<keyword evidence="3 8" id="KW-0812">Transmembrane</keyword>
<dbReference type="PROSITE" id="PS00237">
    <property type="entry name" value="G_PROTEIN_RECEP_F1_1"/>
    <property type="match status" value="1"/>
</dbReference>
<dbReference type="PROSITE" id="PS50923">
    <property type="entry name" value="SUSHI"/>
    <property type="match status" value="1"/>
</dbReference>
<keyword evidence="8" id="KW-0297">G-protein coupled receptor</keyword>
<dbReference type="InterPro" id="IPR013783">
    <property type="entry name" value="Ig-like_fold"/>
</dbReference>
<dbReference type="InterPro" id="IPR056619">
    <property type="entry name" value="C8-3_MUC4"/>
</dbReference>
<dbReference type="Pfam" id="PF00084">
    <property type="entry name" value="Sushi"/>
    <property type="match status" value="1"/>
</dbReference>
<evidence type="ECO:0000256" key="1">
    <source>
        <dbReference type="ARBA" id="ARBA00004370"/>
    </source>
</evidence>
<dbReference type="PANTHER" id="PTHR13802">
    <property type="entry name" value="MUCIN 4-RELATED"/>
    <property type="match status" value="1"/>
</dbReference>
<evidence type="ECO:0000256" key="4">
    <source>
        <dbReference type="ARBA" id="ARBA00022989"/>
    </source>
</evidence>
<dbReference type="Pfam" id="PF24462">
    <property type="entry name" value="Ig_F54D1_6"/>
    <property type="match status" value="1"/>
</dbReference>
<dbReference type="InterPro" id="IPR014756">
    <property type="entry name" value="Ig_E-set"/>
</dbReference>
<dbReference type="PROSITE" id="PS51233">
    <property type="entry name" value="VWFD"/>
    <property type="match status" value="1"/>
</dbReference>
<dbReference type="Gene3D" id="2.60.40.10">
    <property type="entry name" value="Immunoglobulins"/>
    <property type="match status" value="1"/>
</dbReference>
<dbReference type="Pfam" id="PF00094">
    <property type="entry name" value="VWD"/>
    <property type="match status" value="1"/>
</dbReference>
<evidence type="ECO:0000259" key="13">
    <source>
        <dbReference type="PROSITE" id="PS50923"/>
    </source>
</evidence>
<keyword evidence="5 10" id="KW-0472">Membrane</keyword>
<keyword evidence="7" id="KW-0768">Sushi</keyword>
<feature type="domain" description="G-protein coupled receptors family 1 profile" evidence="11">
    <location>
        <begin position="1236"/>
        <end position="1476"/>
    </location>
</feature>
<dbReference type="SMART" id="SM00723">
    <property type="entry name" value="AMOP"/>
    <property type="match status" value="1"/>
</dbReference>
<dbReference type="CDD" id="cd00033">
    <property type="entry name" value="CCP"/>
    <property type="match status" value="1"/>
</dbReference>
<dbReference type="InterPro" id="IPR000436">
    <property type="entry name" value="Sushi_SCR_CCP_dom"/>
</dbReference>
<dbReference type="PROSITE" id="PS51220">
    <property type="entry name" value="NIDO"/>
    <property type="match status" value="1"/>
</dbReference>
<dbReference type="Gene3D" id="1.20.1070.10">
    <property type="entry name" value="Rhodopsin 7-helix transmembrane proteins"/>
    <property type="match status" value="1"/>
</dbReference>
<dbReference type="InterPro" id="IPR035976">
    <property type="entry name" value="Sushi/SCR/CCP_sf"/>
</dbReference>
<dbReference type="Pfam" id="PF06119">
    <property type="entry name" value="NIDO"/>
    <property type="match status" value="1"/>
</dbReference>
<organism evidence="16 17">
    <name type="scientific">Folsomia candida</name>
    <name type="common">Springtail</name>
    <dbReference type="NCBI Taxonomy" id="158441"/>
    <lineage>
        <taxon>Eukaryota</taxon>
        <taxon>Metazoa</taxon>
        <taxon>Ecdysozoa</taxon>
        <taxon>Arthropoda</taxon>
        <taxon>Hexapoda</taxon>
        <taxon>Collembola</taxon>
        <taxon>Entomobryomorpha</taxon>
        <taxon>Isotomoidea</taxon>
        <taxon>Isotomidae</taxon>
        <taxon>Proisotominae</taxon>
        <taxon>Folsomia</taxon>
    </lineage>
</organism>
<dbReference type="SUPFAM" id="SSF81296">
    <property type="entry name" value="E set domains"/>
    <property type="match status" value="1"/>
</dbReference>
<evidence type="ECO:0000259" key="15">
    <source>
        <dbReference type="PROSITE" id="PS51233"/>
    </source>
</evidence>
<feature type="domain" description="Sushi" evidence="13">
    <location>
        <begin position="1104"/>
        <end position="1165"/>
    </location>
</feature>
<dbReference type="PROSITE" id="PS50856">
    <property type="entry name" value="AMOP"/>
    <property type="match status" value="1"/>
</dbReference>
<evidence type="ECO:0000256" key="10">
    <source>
        <dbReference type="SAM" id="Phobius"/>
    </source>
</evidence>
<feature type="transmembrane region" description="Helical" evidence="10">
    <location>
        <begin position="1257"/>
        <end position="1277"/>
    </location>
</feature>
<dbReference type="SMART" id="SM00216">
    <property type="entry name" value="VWD"/>
    <property type="match status" value="1"/>
</dbReference>
<evidence type="ECO:0000256" key="9">
    <source>
        <dbReference type="SAM" id="MobiDB-lite"/>
    </source>
</evidence>
<dbReference type="InterPro" id="IPR051495">
    <property type="entry name" value="Epithelial_Barrier/Signaling"/>
</dbReference>
<keyword evidence="6" id="KW-1015">Disulfide bond</keyword>
<evidence type="ECO:0000313" key="16">
    <source>
        <dbReference type="EMBL" id="OXA37908.1"/>
    </source>
</evidence>